<feature type="region of interest" description="Disordered" evidence="1">
    <location>
        <begin position="26"/>
        <end position="75"/>
    </location>
</feature>
<evidence type="ECO:0000256" key="1">
    <source>
        <dbReference type="SAM" id="MobiDB-lite"/>
    </source>
</evidence>
<sequence>MALLNGSAGFSKVDVMDHMKDTGVLDVTNESRGSAQQSGLWKQQLCHPSHASSQQDSASHVPSEDTDTGRRTGAAFCGAISVRSESYGR</sequence>
<feature type="compositionally biased region" description="Polar residues" evidence="1">
    <location>
        <begin position="28"/>
        <end position="41"/>
    </location>
</feature>
<accession>A0AAV7EV26</accession>
<dbReference type="EMBL" id="JAINDJ010000003">
    <property type="protein sequence ID" value="KAG9452750.1"/>
    <property type="molecule type" value="Genomic_DNA"/>
</dbReference>
<feature type="compositionally biased region" description="Low complexity" evidence="1">
    <location>
        <begin position="49"/>
        <end position="60"/>
    </location>
</feature>
<comment type="caution">
    <text evidence="2">The sequence shown here is derived from an EMBL/GenBank/DDBJ whole genome shotgun (WGS) entry which is preliminary data.</text>
</comment>
<evidence type="ECO:0000313" key="3">
    <source>
        <dbReference type="Proteomes" id="UP000825729"/>
    </source>
</evidence>
<proteinExistence type="predicted"/>
<evidence type="ECO:0000313" key="2">
    <source>
        <dbReference type="EMBL" id="KAG9452750.1"/>
    </source>
</evidence>
<protein>
    <submittedName>
        <fullName evidence="2">Uncharacterized protein</fullName>
    </submittedName>
</protein>
<organism evidence="2 3">
    <name type="scientific">Aristolochia fimbriata</name>
    <name type="common">White veined hardy Dutchman's pipe vine</name>
    <dbReference type="NCBI Taxonomy" id="158543"/>
    <lineage>
        <taxon>Eukaryota</taxon>
        <taxon>Viridiplantae</taxon>
        <taxon>Streptophyta</taxon>
        <taxon>Embryophyta</taxon>
        <taxon>Tracheophyta</taxon>
        <taxon>Spermatophyta</taxon>
        <taxon>Magnoliopsida</taxon>
        <taxon>Magnoliidae</taxon>
        <taxon>Piperales</taxon>
        <taxon>Aristolochiaceae</taxon>
        <taxon>Aristolochia</taxon>
    </lineage>
</organism>
<dbReference type="AlphaFoldDB" id="A0AAV7EV26"/>
<gene>
    <name evidence="2" type="ORF">H6P81_005654</name>
</gene>
<keyword evidence="3" id="KW-1185">Reference proteome</keyword>
<dbReference type="Proteomes" id="UP000825729">
    <property type="component" value="Unassembled WGS sequence"/>
</dbReference>
<reference evidence="2 3" key="1">
    <citation type="submission" date="2021-07" db="EMBL/GenBank/DDBJ databases">
        <title>The Aristolochia fimbriata genome: insights into angiosperm evolution, floral development and chemical biosynthesis.</title>
        <authorList>
            <person name="Jiao Y."/>
        </authorList>
    </citation>
    <scope>NUCLEOTIDE SEQUENCE [LARGE SCALE GENOMIC DNA]</scope>
    <source>
        <strain evidence="2">IBCAS-2021</strain>
        <tissue evidence="2">Leaf</tissue>
    </source>
</reference>
<name>A0AAV7EV26_ARIFI</name>